<gene>
    <name evidence="2" type="ORF">UV41_C0059G0004</name>
</gene>
<evidence type="ECO:0000256" key="1">
    <source>
        <dbReference type="PROSITE-ProRule" id="PRU00339"/>
    </source>
</evidence>
<evidence type="ECO:0000313" key="3">
    <source>
        <dbReference type="Proteomes" id="UP000034785"/>
    </source>
</evidence>
<reference evidence="2 3" key="1">
    <citation type="journal article" date="2015" name="Nature">
        <title>rRNA introns, odd ribosomes, and small enigmatic genomes across a large radiation of phyla.</title>
        <authorList>
            <person name="Brown C.T."/>
            <person name="Hug L.A."/>
            <person name="Thomas B.C."/>
            <person name="Sharon I."/>
            <person name="Castelle C.J."/>
            <person name="Singh A."/>
            <person name="Wilkins M.J."/>
            <person name="Williams K.H."/>
            <person name="Banfield J.F."/>
        </authorList>
    </citation>
    <scope>NUCLEOTIDE SEQUENCE [LARGE SCALE GENOMIC DNA]</scope>
</reference>
<name>A0A0G1B777_9BACT</name>
<dbReference type="InterPro" id="IPR011990">
    <property type="entry name" value="TPR-like_helical_dom_sf"/>
</dbReference>
<proteinExistence type="predicted"/>
<dbReference type="AlphaFoldDB" id="A0A0G1B777"/>
<accession>A0A0G1B777</accession>
<dbReference type="Proteomes" id="UP000034785">
    <property type="component" value="Unassembled WGS sequence"/>
</dbReference>
<sequence>MQSEGRRIHGLAAKARERGESVEAVKLAEDAMAVYQKEGDALGFAEALADQFLSLRHIFDKTGDRKYLLRAKHSAMVSVEIAEESGDKSALAIPYFNLAKAQESLDELQEAVSSYKKAVELIVSDPPAVHKVTERPAIVADFKVHLATCEYKQSFSTNKAGDESALERAEAALADLESHPDIEGYNQHVWVSGGHMRIAEMLREVNPVKAKEHLQKAKDIIDSDQRLTIRLSQWQKLAEKFQ</sequence>
<feature type="repeat" description="TPR" evidence="1">
    <location>
        <begin position="92"/>
        <end position="125"/>
    </location>
</feature>
<dbReference type="PROSITE" id="PS50005">
    <property type="entry name" value="TPR"/>
    <property type="match status" value="1"/>
</dbReference>
<dbReference type="InterPro" id="IPR019734">
    <property type="entry name" value="TPR_rpt"/>
</dbReference>
<keyword evidence="1" id="KW-0802">TPR repeat</keyword>
<comment type="caution">
    <text evidence="2">The sequence shown here is derived from an EMBL/GenBank/DDBJ whole genome shotgun (WGS) entry which is preliminary data.</text>
</comment>
<organism evidence="2 3">
    <name type="scientific">Candidatus Daviesbacteria bacterium GW2011_GWA2_42_7</name>
    <dbReference type="NCBI Taxonomy" id="1618425"/>
    <lineage>
        <taxon>Bacteria</taxon>
        <taxon>Candidatus Daviesiibacteriota</taxon>
    </lineage>
</organism>
<dbReference type="Gene3D" id="1.25.40.10">
    <property type="entry name" value="Tetratricopeptide repeat domain"/>
    <property type="match status" value="1"/>
</dbReference>
<protein>
    <submittedName>
        <fullName evidence="2">Uncharacterized protein</fullName>
    </submittedName>
</protein>
<dbReference type="EMBL" id="LCEJ01000059">
    <property type="protein sequence ID" value="KKS69260.1"/>
    <property type="molecule type" value="Genomic_DNA"/>
</dbReference>
<dbReference type="SUPFAM" id="SSF48452">
    <property type="entry name" value="TPR-like"/>
    <property type="match status" value="1"/>
</dbReference>
<evidence type="ECO:0000313" key="2">
    <source>
        <dbReference type="EMBL" id="KKS69260.1"/>
    </source>
</evidence>